<dbReference type="InterPro" id="IPR004629">
    <property type="entry name" value="WecG_TagA_CpsF"/>
</dbReference>
<keyword evidence="4" id="KW-1185">Reference proteome</keyword>
<accession>A0A3E1NHI6</accession>
<sequence length="267" mass="30289">MLKLKLLSLKVSLGSYETLLCHIVNLAKQHKPSYVCIANVHSVVEARRNRSFREALTSADIVAPDGMPLSRSIKLLHGIKQEPQVATELLNGLFARAEEEQLPVFFYGGSSEVLKRASDYITQHYPSLQIAGKYSYPFRSLTEQDKEDIANKITKSKAQIVFVVSGVRRQEKWMYEMRGRIPGVMVGIGDALPALVGIKKRAPKWMKNGNMEWAYNMANEPRKIFTSYLATYAVYTTLVLSEKIRLLMMKSTSTKFTQREIIEPLVQ</sequence>
<reference evidence="3 4" key="1">
    <citation type="submission" date="2018-08" db="EMBL/GenBank/DDBJ databases">
        <title>Chitinophagaceae sp. K23C18032701, a novel bacterium isolated from forest soil.</title>
        <authorList>
            <person name="Wang C."/>
        </authorList>
    </citation>
    <scope>NUCLEOTIDE SEQUENCE [LARGE SCALE GENOMIC DNA]</scope>
    <source>
        <strain evidence="3 4">K23C18032701</strain>
    </source>
</reference>
<dbReference type="Proteomes" id="UP000261284">
    <property type="component" value="Unassembled WGS sequence"/>
</dbReference>
<gene>
    <name evidence="3" type="ORF">DXN05_15430</name>
</gene>
<evidence type="ECO:0000313" key="4">
    <source>
        <dbReference type="Proteomes" id="UP000261284"/>
    </source>
</evidence>
<dbReference type="RefSeq" id="WP_116848167.1">
    <property type="nucleotide sequence ID" value="NZ_QTJU01000005.1"/>
</dbReference>
<dbReference type="GO" id="GO:0016758">
    <property type="term" value="F:hexosyltransferase activity"/>
    <property type="evidence" value="ECO:0007669"/>
    <property type="project" value="TreeGrafter"/>
</dbReference>
<dbReference type="OrthoDB" id="9771846at2"/>
<evidence type="ECO:0000313" key="3">
    <source>
        <dbReference type="EMBL" id="RFM27409.1"/>
    </source>
</evidence>
<dbReference type="AlphaFoldDB" id="A0A3E1NHI6"/>
<dbReference type="EMBL" id="QTJU01000005">
    <property type="protein sequence ID" value="RFM27409.1"/>
    <property type="molecule type" value="Genomic_DNA"/>
</dbReference>
<evidence type="ECO:0000256" key="2">
    <source>
        <dbReference type="ARBA" id="ARBA00022679"/>
    </source>
</evidence>
<organism evidence="3 4">
    <name type="scientific">Deminuibacter soli</name>
    <dbReference type="NCBI Taxonomy" id="2291815"/>
    <lineage>
        <taxon>Bacteria</taxon>
        <taxon>Pseudomonadati</taxon>
        <taxon>Bacteroidota</taxon>
        <taxon>Chitinophagia</taxon>
        <taxon>Chitinophagales</taxon>
        <taxon>Chitinophagaceae</taxon>
        <taxon>Deminuibacter</taxon>
    </lineage>
</organism>
<dbReference type="Pfam" id="PF03808">
    <property type="entry name" value="Glyco_tran_WecG"/>
    <property type="match status" value="1"/>
</dbReference>
<keyword evidence="1" id="KW-0328">Glycosyltransferase</keyword>
<keyword evidence="2 3" id="KW-0808">Transferase</keyword>
<proteinExistence type="predicted"/>
<dbReference type="CDD" id="cd06533">
    <property type="entry name" value="Glyco_transf_WecG_TagA"/>
    <property type="match status" value="1"/>
</dbReference>
<dbReference type="PANTHER" id="PTHR34136:SF1">
    <property type="entry name" value="UDP-N-ACETYL-D-MANNOSAMINURONIC ACID TRANSFERASE"/>
    <property type="match status" value="1"/>
</dbReference>
<dbReference type="NCBIfam" id="TIGR00696">
    <property type="entry name" value="wecG_tagA_cpsF"/>
    <property type="match status" value="1"/>
</dbReference>
<protein>
    <submittedName>
        <fullName evidence="3">Glycosyltransferase</fullName>
    </submittedName>
</protein>
<dbReference type="PANTHER" id="PTHR34136">
    <property type="match status" value="1"/>
</dbReference>
<evidence type="ECO:0000256" key="1">
    <source>
        <dbReference type="ARBA" id="ARBA00022676"/>
    </source>
</evidence>
<comment type="caution">
    <text evidence="3">The sequence shown here is derived from an EMBL/GenBank/DDBJ whole genome shotgun (WGS) entry which is preliminary data.</text>
</comment>
<name>A0A3E1NHI6_9BACT</name>